<reference evidence="1 2" key="1">
    <citation type="journal article" date="2014" name="PLoS ONE">
        <title>Genome Information of Methylobacterium oryzae, a Plant-Probiotic Methylotroph in the Phyllosphere.</title>
        <authorList>
            <person name="Kwak M.J."/>
            <person name="Jeong H."/>
            <person name="Madhaiyan M."/>
            <person name="Lee Y."/>
            <person name="Sa T.M."/>
            <person name="Oh T.K."/>
            <person name="Kim J.F."/>
        </authorList>
    </citation>
    <scope>NUCLEOTIDE SEQUENCE [LARGE SCALE GENOMIC DNA]</scope>
    <source>
        <strain evidence="1 2">CBMB20</strain>
    </source>
</reference>
<name>A0A089P0I0_9HYPH</name>
<evidence type="ECO:0000313" key="2">
    <source>
        <dbReference type="Proteomes" id="UP000029492"/>
    </source>
</evidence>
<dbReference type="STRING" id="693986.MOC_3793"/>
<organism evidence="1 2">
    <name type="scientific">Methylobacterium oryzae CBMB20</name>
    <dbReference type="NCBI Taxonomy" id="693986"/>
    <lineage>
        <taxon>Bacteria</taxon>
        <taxon>Pseudomonadati</taxon>
        <taxon>Pseudomonadota</taxon>
        <taxon>Alphaproteobacteria</taxon>
        <taxon>Hyphomicrobiales</taxon>
        <taxon>Methylobacteriaceae</taxon>
        <taxon>Methylobacterium</taxon>
    </lineage>
</organism>
<proteinExistence type="predicted"/>
<sequence>MDAVKTRSPADLELADETFMSAAELGAYTAKLKAAKAMKALKAEDQASQARAELIKTLSKTIELTPEKVQEITRPLLHKLRVAAEQGKNELLVMRFPNAMCTDSGRAINNAEADWPDTLTGRPRQAYEFWRERLRPLGYGLSAMIVDWPDGMPGDVGFFLTWEKLHV</sequence>
<dbReference type="EMBL" id="CP003811">
    <property type="protein sequence ID" value="AIQ91548.1"/>
    <property type="molecule type" value="Genomic_DNA"/>
</dbReference>
<gene>
    <name evidence="1" type="ORF">MOC_3793</name>
</gene>
<keyword evidence="2" id="KW-1185">Reference proteome</keyword>
<dbReference type="eggNOG" id="COG0517">
    <property type="taxonomic scope" value="Bacteria"/>
</dbReference>
<dbReference type="HOGENOM" id="CLU_133276_0_0_5"/>
<dbReference type="KEGG" id="mor:MOC_3793"/>
<dbReference type="Proteomes" id="UP000029492">
    <property type="component" value="Chromosome"/>
</dbReference>
<accession>A0A089P0I0</accession>
<evidence type="ECO:0000313" key="1">
    <source>
        <dbReference type="EMBL" id="AIQ91548.1"/>
    </source>
</evidence>
<protein>
    <submittedName>
        <fullName evidence="1">Protein of unassigned function</fullName>
    </submittedName>
</protein>
<dbReference type="RefSeq" id="WP_043758676.1">
    <property type="nucleotide sequence ID" value="NZ_CP003811.1"/>
</dbReference>
<dbReference type="AlphaFoldDB" id="A0A089P0I0"/>